<protein>
    <recommendedName>
        <fullName evidence="7">HET-domain-containing protein</fullName>
    </recommendedName>
</protein>
<reference evidence="6" key="3">
    <citation type="submission" date="2025-08" db="UniProtKB">
        <authorList>
            <consortium name="RefSeq"/>
        </authorList>
    </citation>
    <scope>IDENTIFICATION</scope>
    <source>
        <strain evidence="6">CBS 342.82</strain>
    </source>
</reference>
<dbReference type="AlphaFoldDB" id="A0A6J3LW84"/>
<feature type="repeat" description="ANK" evidence="2">
    <location>
        <begin position="811"/>
        <end position="843"/>
    </location>
</feature>
<dbReference type="SUPFAM" id="SSF52540">
    <property type="entry name" value="P-loop containing nucleoside triphosphate hydrolases"/>
    <property type="match status" value="1"/>
</dbReference>
<evidence type="ECO:0000313" key="5">
    <source>
        <dbReference type="Proteomes" id="UP000504637"/>
    </source>
</evidence>
<keyword evidence="2" id="KW-0040">ANK repeat</keyword>
<gene>
    <name evidence="6" type="ORF">K489DRAFT_83106</name>
</gene>
<dbReference type="InterPro" id="IPR002110">
    <property type="entry name" value="Ankyrin_rpt"/>
</dbReference>
<keyword evidence="1" id="KW-0677">Repeat</keyword>
<dbReference type="GeneID" id="54366767"/>
<proteinExistence type="predicted"/>
<organism evidence="6">
    <name type="scientific">Dissoconium aciculare CBS 342.82</name>
    <dbReference type="NCBI Taxonomy" id="1314786"/>
    <lineage>
        <taxon>Eukaryota</taxon>
        <taxon>Fungi</taxon>
        <taxon>Dikarya</taxon>
        <taxon>Ascomycota</taxon>
        <taxon>Pezizomycotina</taxon>
        <taxon>Dothideomycetes</taxon>
        <taxon>Dothideomycetidae</taxon>
        <taxon>Mycosphaerellales</taxon>
        <taxon>Dissoconiaceae</taxon>
        <taxon>Dissoconium</taxon>
    </lineage>
</organism>
<dbReference type="SUPFAM" id="SSF48403">
    <property type="entry name" value="Ankyrin repeat"/>
    <property type="match status" value="1"/>
</dbReference>
<dbReference type="PANTHER" id="PTHR10039">
    <property type="entry name" value="AMELOGENIN"/>
    <property type="match status" value="1"/>
</dbReference>
<evidence type="ECO:0000259" key="4">
    <source>
        <dbReference type="Pfam" id="PF24883"/>
    </source>
</evidence>
<dbReference type="Proteomes" id="UP000504637">
    <property type="component" value="Unplaced"/>
</dbReference>
<dbReference type="Pfam" id="PF24883">
    <property type="entry name" value="NPHP3_N"/>
    <property type="match status" value="1"/>
</dbReference>
<dbReference type="OrthoDB" id="1577640at2759"/>
<dbReference type="InterPro" id="IPR027417">
    <property type="entry name" value="P-loop_NTPase"/>
</dbReference>
<reference evidence="6" key="1">
    <citation type="submission" date="2020-01" db="EMBL/GenBank/DDBJ databases">
        <authorList>
            <consortium name="DOE Joint Genome Institute"/>
            <person name="Haridas S."/>
            <person name="Albert R."/>
            <person name="Binder M."/>
            <person name="Bloem J."/>
            <person name="Labutti K."/>
            <person name="Salamov A."/>
            <person name="Andreopoulos B."/>
            <person name="Baker S.E."/>
            <person name="Barry K."/>
            <person name="Bills G."/>
            <person name="Bluhm B.H."/>
            <person name="Cannon C."/>
            <person name="Castanera R."/>
            <person name="Culley D.E."/>
            <person name="Daum C."/>
            <person name="Ezra D."/>
            <person name="Gonzalez J.B."/>
            <person name="Henrissat B."/>
            <person name="Kuo A."/>
            <person name="Liang C."/>
            <person name="Lipzen A."/>
            <person name="Lutzoni F."/>
            <person name="Magnuson J."/>
            <person name="Mondo S."/>
            <person name="Nolan M."/>
            <person name="Ohm R."/>
            <person name="Pangilinan J."/>
            <person name="Park H.-J."/>
            <person name="Ramirez L."/>
            <person name="Alfaro M."/>
            <person name="Sun H."/>
            <person name="Tritt A."/>
            <person name="Yoshinaga Y."/>
            <person name="Zwiers L.-H."/>
            <person name="Turgeon B.G."/>
            <person name="Goodwin S.B."/>
            <person name="Spatafora J.W."/>
            <person name="Crous P.W."/>
            <person name="Grigoriev I.V."/>
        </authorList>
    </citation>
    <scope>NUCLEOTIDE SEQUENCE</scope>
    <source>
        <strain evidence="6">CBS 342.82</strain>
    </source>
</reference>
<dbReference type="Pfam" id="PF12796">
    <property type="entry name" value="Ank_2"/>
    <property type="match status" value="1"/>
</dbReference>
<feature type="domain" description="Heterokaryon incompatibility" evidence="3">
    <location>
        <begin position="23"/>
        <end position="114"/>
    </location>
</feature>
<name>A0A6J3LW84_9PEZI</name>
<sequence length="893" mass="101297">MRLLDVKTLEFTEFPDEKSLPKYAIASHRWGREEATFEDVQEERNKSSVGYRKVEAFAQYVQKHVASVNWLWIDTCCINKKDAVELSYSINSMFRWYRNTEICIAQLAAATQQSDIGLDEWFHRGWTLQELLAPRLVVFLTKDWQVIGNKGSTFYPRNNIGPDLGAQIANITGIPERILHDWGASMNMRVEDKMLWMDNRKTTREEDMSYALFGILGVAPGANYGEGADNARNRVLAAIRQRDEVEGQRKARYQEITKWLRPSDPWTNHESARKLHVERTGEWLLQTKEYQSWKSGEDQCLWLYGGAGCGKTVLCSTVIEDMKAYRESNSNIGHTIFYFSFSDERKQSYEDLLTSLVAQLGHREPAFSTLQQMYDKIDRKPPGQGELENILHTALASYERVFCHLDALDECPEERGARQRLLESIERLLRQAPNMHLIATSRDELGIRDAMEQLGVKSICLTGRKINSDVQRYVSKQLARIPKLSRLDAATKELVETTLTEKADGMFRWVFCQLQELSKSKRTTPIVVKAALLALPATLDETYERMLQNIAAEDQAYALTLLRWLAYSQTPLRLDEVAEISTIVPGEDPAADDIVDINNRGGLTDVLDILAGLVVMVEAEALNENAATENSSLDNISKGDDHIDEGSRRLIEKGTKIRLAHFSVKEYLESTRIKGSVAQSFRLDPTREHRWITQNCLVYLMHYSTSEQKASCEQDLVVFPLLNYAASMWYRHALLQQAEEHRCEIQLLESKAHRADWLKIHKPDMSWSRPFDNDSYADKASSLYYASFIGRVGAVQQLLEAKADVNAQGGRYGNALQAASSEGHDKVVQLLLEAKADVNAQGGHYGNALQAASSEGHDKVVQLLLLAGAVDKVGEDGDIEEEQHDALLRFLRY</sequence>
<dbReference type="Pfam" id="PF06985">
    <property type="entry name" value="HET"/>
    <property type="match status" value="1"/>
</dbReference>
<dbReference type="InterPro" id="IPR010730">
    <property type="entry name" value="HET"/>
</dbReference>
<accession>A0A6J3LW84</accession>
<evidence type="ECO:0000256" key="2">
    <source>
        <dbReference type="PROSITE-ProRule" id="PRU00023"/>
    </source>
</evidence>
<evidence type="ECO:0000259" key="3">
    <source>
        <dbReference type="Pfam" id="PF06985"/>
    </source>
</evidence>
<reference evidence="6" key="2">
    <citation type="submission" date="2020-04" db="EMBL/GenBank/DDBJ databases">
        <authorList>
            <consortium name="NCBI Genome Project"/>
        </authorList>
    </citation>
    <scope>NUCLEOTIDE SEQUENCE</scope>
    <source>
        <strain evidence="6">CBS 342.82</strain>
    </source>
</reference>
<dbReference type="InterPro" id="IPR056884">
    <property type="entry name" value="NPHP3-like_N"/>
</dbReference>
<keyword evidence="5" id="KW-1185">Reference proteome</keyword>
<dbReference type="RefSeq" id="XP_033455933.1">
    <property type="nucleotide sequence ID" value="XM_033608966.1"/>
</dbReference>
<dbReference type="SMART" id="SM00248">
    <property type="entry name" value="ANK"/>
    <property type="match status" value="3"/>
</dbReference>
<evidence type="ECO:0000256" key="1">
    <source>
        <dbReference type="ARBA" id="ARBA00022737"/>
    </source>
</evidence>
<evidence type="ECO:0008006" key="7">
    <source>
        <dbReference type="Google" id="ProtNLM"/>
    </source>
</evidence>
<evidence type="ECO:0000313" key="6">
    <source>
        <dbReference type="RefSeq" id="XP_033455933.1"/>
    </source>
</evidence>
<dbReference type="InterPro" id="IPR036770">
    <property type="entry name" value="Ankyrin_rpt-contain_sf"/>
</dbReference>
<feature type="domain" description="Nephrocystin 3-like N-terminal" evidence="4">
    <location>
        <begin position="280"/>
        <end position="442"/>
    </location>
</feature>
<dbReference type="PROSITE" id="PS50088">
    <property type="entry name" value="ANK_REPEAT"/>
    <property type="match status" value="1"/>
</dbReference>
<dbReference type="Gene3D" id="3.40.50.300">
    <property type="entry name" value="P-loop containing nucleotide triphosphate hydrolases"/>
    <property type="match status" value="1"/>
</dbReference>
<dbReference type="PANTHER" id="PTHR10039:SF16">
    <property type="entry name" value="GPI INOSITOL-DEACYLASE"/>
    <property type="match status" value="1"/>
</dbReference>
<dbReference type="Gene3D" id="1.25.40.20">
    <property type="entry name" value="Ankyrin repeat-containing domain"/>
    <property type="match status" value="1"/>
</dbReference>